<evidence type="ECO:0000313" key="1">
    <source>
        <dbReference type="EMBL" id="SMC86565.1"/>
    </source>
</evidence>
<sequence length="138" mass="15723">MNLVKCPRCDLNYIREDEKYCKICLQEMKGESRSEEIELCSICNEEPALPGKDVCLFCLREMNKSNSTDDSDSGSEAENVDTSTIGDMDAVSGMDEIIPDVEEEETDEYEEIDQELSLEDVREDEERDADEDAEDDEI</sequence>
<comment type="caution">
    <text evidence="1">The sequence shown here is derived from an EMBL/GenBank/DDBJ whole genome shotgun (WGS) entry which is preliminary data.</text>
</comment>
<proteinExistence type="predicted"/>
<name>A0AC61PPW8_9FIRM</name>
<protein>
    <submittedName>
        <fullName evidence="1">Uncharacterized protein</fullName>
    </submittedName>
</protein>
<gene>
    <name evidence="1" type="ORF">SAMN06297397_2911</name>
</gene>
<reference evidence="1" key="1">
    <citation type="submission" date="2017-04" db="EMBL/GenBank/DDBJ databases">
        <authorList>
            <person name="Varghese N."/>
            <person name="Submissions S."/>
        </authorList>
    </citation>
    <scope>NUCLEOTIDE SEQUENCE</scope>
    <source>
        <strain evidence="1">WTE2008</strain>
    </source>
</reference>
<dbReference type="EMBL" id="FWXZ01000008">
    <property type="protein sequence ID" value="SMC86565.1"/>
    <property type="molecule type" value="Genomic_DNA"/>
</dbReference>
<evidence type="ECO:0000313" key="2">
    <source>
        <dbReference type="Proteomes" id="UP000192328"/>
    </source>
</evidence>
<organism evidence="1 2">
    <name type="scientific">Aristaeella lactis</name>
    <dbReference type="NCBI Taxonomy" id="3046383"/>
    <lineage>
        <taxon>Bacteria</taxon>
        <taxon>Bacillati</taxon>
        <taxon>Bacillota</taxon>
        <taxon>Clostridia</taxon>
        <taxon>Eubacteriales</taxon>
        <taxon>Aristaeellaceae</taxon>
        <taxon>Aristaeella</taxon>
    </lineage>
</organism>
<keyword evidence="2" id="KW-1185">Reference proteome</keyword>
<dbReference type="Proteomes" id="UP000192328">
    <property type="component" value="Unassembled WGS sequence"/>
</dbReference>
<accession>A0AC61PPW8</accession>